<organism evidence="2 3">
    <name type="scientific">Dipteronia sinensis</name>
    <dbReference type="NCBI Taxonomy" id="43782"/>
    <lineage>
        <taxon>Eukaryota</taxon>
        <taxon>Viridiplantae</taxon>
        <taxon>Streptophyta</taxon>
        <taxon>Embryophyta</taxon>
        <taxon>Tracheophyta</taxon>
        <taxon>Spermatophyta</taxon>
        <taxon>Magnoliopsida</taxon>
        <taxon>eudicotyledons</taxon>
        <taxon>Gunneridae</taxon>
        <taxon>Pentapetalae</taxon>
        <taxon>rosids</taxon>
        <taxon>malvids</taxon>
        <taxon>Sapindales</taxon>
        <taxon>Sapindaceae</taxon>
        <taxon>Hippocastanoideae</taxon>
        <taxon>Acereae</taxon>
        <taxon>Dipteronia</taxon>
    </lineage>
</organism>
<dbReference type="Proteomes" id="UP001281410">
    <property type="component" value="Unassembled WGS sequence"/>
</dbReference>
<dbReference type="PANTHER" id="PTHR34658">
    <property type="entry name" value="OS01G0151800 PROTEIN"/>
    <property type="match status" value="1"/>
</dbReference>
<keyword evidence="1" id="KW-1133">Transmembrane helix</keyword>
<reference evidence="2" key="1">
    <citation type="journal article" date="2023" name="Plant J.">
        <title>Genome sequences and population genomics provide insights into the demographic history, inbreeding, and mutation load of two 'living fossil' tree species of Dipteronia.</title>
        <authorList>
            <person name="Feng Y."/>
            <person name="Comes H.P."/>
            <person name="Chen J."/>
            <person name="Zhu S."/>
            <person name="Lu R."/>
            <person name="Zhang X."/>
            <person name="Li P."/>
            <person name="Qiu J."/>
            <person name="Olsen K.M."/>
            <person name="Qiu Y."/>
        </authorList>
    </citation>
    <scope>NUCLEOTIDE SEQUENCE</scope>
    <source>
        <strain evidence="2">NBL</strain>
    </source>
</reference>
<proteinExistence type="predicted"/>
<accession>A0AAE0E3I0</accession>
<name>A0AAE0E3I0_9ROSI</name>
<sequence>MNIIIKNNFKSHSSLHTHLITITNPTFLTDFYNLFHIMFFSSLQSIFQIVMMHRPLLRNAAKWTILLTLTVAVASFAPEFAFVSTISPSSSRSCYASSGFVRIPLDFPRETVCLPSHLVKRSKLDFFVPTVFAGLIVAGSAFVVRSMCLWETGTGRRG</sequence>
<protein>
    <submittedName>
        <fullName evidence="2">Uncharacterized protein</fullName>
    </submittedName>
</protein>
<dbReference type="PANTHER" id="PTHR34658:SF5">
    <property type="entry name" value="PROTEIN, PUTATIVE-RELATED"/>
    <property type="match status" value="1"/>
</dbReference>
<keyword evidence="3" id="KW-1185">Reference proteome</keyword>
<evidence type="ECO:0000313" key="3">
    <source>
        <dbReference type="Proteomes" id="UP001281410"/>
    </source>
</evidence>
<dbReference type="EMBL" id="JANJYJ010000006">
    <property type="protein sequence ID" value="KAK3206215.1"/>
    <property type="molecule type" value="Genomic_DNA"/>
</dbReference>
<keyword evidence="1" id="KW-0812">Transmembrane</keyword>
<feature type="transmembrane region" description="Helical" evidence="1">
    <location>
        <begin position="63"/>
        <end position="83"/>
    </location>
</feature>
<feature type="transmembrane region" description="Helical" evidence="1">
    <location>
        <begin position="126"/>
        <end position="148"/>
    </location>
</feature>
<evidence type="ECO:0000313" key="2">
    <source>
        <dbReference type="EMBL" id="KAK3206215.1"/>
    </source>
</evidence>
<evidence type="ECO:0000256" key="1">
    <source>
        <dbReference type="SAM" id="Phobius"/>
    </source>
</evidence>
<gene>
    <name evidence="2" type="ORF">Dsin_020261</name>
</gene>
<dbReference type="AlphaFoldDB" id="A0AAE0E3I0"/>
<comment type="caution">
    <text evidence="2">The sequence shown here is derived from an EMBL/GenBank/DDBJ whole genome shotgun (WGS) entry which is preliminary data.</text>
</comment>
<keyword evidence="1" id="KW-0472">Membrane</keyword>